<keyword evidence="2" id="KW-1185">Reference proteome</keyword>
<sequence length="231" mass="27270">MSFYEPKSKTQELSRRAKLNFPMSFYEPKSKTQELSRRPKPKMTQLISDMYNHRRVKSDSLTHRADLKTTSKYHRSRIHTSMHTRYSSPIEALPPLVKSIPLHLDPRFQFPKKKKSRTRVLEPKIFHMEKIKSLITRIDDVIPTNKTALNAGVRYSALKSQHMFTWVERLCESNKFGIDETLDGMIVLHKDNMRLDRNLKQQSHEITVELNENAPVMMKNMQKFKRRSSIS</sequence>
<evidence type="ECO:0000313" key="2">
    <source>
        <dbReference type="Proteomes" id="UP000187209"/>
    </source>
</evidence>
<dbReference type="Proteomes" id="UP000187209">
    <property type="component" value="Unassembled WGS sequence"/>
</dbReference>
<comment type="caution">
    <text evidence="1">The sequence shown here is derived from an EMBL/GenBank/DDBJ whole genome shotgun (WGS) entry which is preliminary data.</text>
</comment>
<dbReference type="EMBL" id="MPUH01000453">
    <property type="protein sequence ID" value="OMJ79789.1"/>
    <property type="molecule type" value="Genomic_DNA"/>
</dbReference>
<accession>A0A1R2BSJ0</accession>
<organism evidence="1 2">
    <name type="scientific">Stentor coeruleus</name>
    <dbReference type="NCBI Taxonomy" id="5963"/>
    <lineage>
        <taxon>Eukaryota</taxon>
        <taxon>Sar</taxon>
        <taxon>Alveolata</taxon>
        <taxon>Ciliophora</taxon>
        <taxon>Postciliodesmatophora</taxon>
        <taxon>Heterotrichea</taxon>
        <taxon>Heterotrichida</taxon>
        <taxon>Stentoridae</taxon>
        <taxon>Stentor</taxon>
    </lineage>
</organism>
<protein>
    <submittedName>
        <fullName evidence="1">Uncharacterized protein</fullName>
    </submittedName>
</protein>
<proteinExistence type="predicted"/>
<gene>
    <name evidence="1" type="ORF">SteCoe_20088</name>
</gene>
<name>A0A1R2BSJ0_9CILI</name>
<evidence type="ECO:0000313" key="1">
    <source>
        <dbReference type="EMBL" id="OMJ79789.1"/>
    </source>
</evidence>
<dbReference type="AlphaFoldDB" id="A0A1R2BSJ0"/>
<reference evidence="1 2" key="1">
    <citation type="submission" date="2016-11" db="EMBL/GenBank/DDBJ databases">
        <title>The macronuclear genome of Stentor coeruleus: a giant cell with tiny introns.</title>
        <authorList>
            <person name="Slabodnick M."/>
            <person name="Ruby J.G."/>
            <person name="Reiff S.B."/>
            <person name="Swart E.C."/>
            <person name="Gosai S."/>
            <person name="Prabakaran S."/>
            <person name="Witkowska E."/>
            <person name="Larue G.E."/>
            <person name="Fisher S."/>
            <person name="Freeman R.M."/>
            <person name="Gunawardena J."/>
            <person name="Chu W."/>
            <person name="Stover N.A."/>
            <person name="Gregory B.D."/>
            <person name="Nowacki M."/>
            <person name="Derisi J."/>
            <person name="Roy S.W."/>
            <person name="Marshall W.F."/>
            <person name="Sood P."/>
        </authorList>
    </citation>
    <scope>NUCLEOTIDE SEQUENCE [LARGE SCALE GENOMIC DNA]</scope>
    <source>
        <strain evidence="1">WM001</strain>
    </source>
</reference>